<comment type="subcellular location">
    <subcellularLocation>
        <location evidence="1 9">Cell inner membrane</location>
        <topology evidence="1 9">Single-pass membrane protein</topology>
    </subcellularLocation>
</comment>
<feature type="coiled-coil region" evidence="10">
    <location>
        <begin position="189"/>
        <end position="223"/>
    </location>
</feature>
<keyword evidence="10" id="KW-0175">Coiled coil</keyword>
<evidence type="ECO:0000256" key="4">
    <source>
        <dbReference type="ARBA" id="ARBA00022475"/>
    </source>
</evidence>
<dbReference type="PROSITE" id="PS00543">
    <property type="entry name" value="HLYD_FAMILY"/>
    <property type="match status" value="1"/>
</dbReference>
<feature type="domain" description="AprE-like beta-barrel" evidence="12">
    <location>
        <begin position="360"/>
        <end position="448"/>
    </location>
</feature>
<dbReference type="Proteomes" id="UP000006690">
    <property type="component" value="Chromosome"/>
</dbReference>
<evidence type="ECO:0000256" key="9">
    <source>
        <dbReference type="RuleBase" id="RU365093"/>
    </source>
</evidence>
<dbReference type="KEGG" id="paj:PAJ_1259"/>
<evidence type="ECO:0000313" key="13">
    <source>
        <dbReference type="EMBL" id="BAK11339.1"/>
    </source>
</evidence>
<dbReference type="GO" id="GO:0009306">
    <property type="term" value="P:protein secretion"/>
    <property type="evidence" value="ECO:0007669"/>
    <property type="project" value="InterPro"/>
</dbReference>
<sequence length="471" mass="52604">MLKIIALTELLRRYKDVFLANWKMRKQLNAYERQSYELAFLPANIELAEAPVHPAPYWTMRIIVILTLVLISISLFGRLDIVVVAKGKVIPDARVKEIQPAITGVVRHIYVDDGQRVNAGNVLMVLDSTQAEADLTKTEASRAESMLAIIRAKALLDAQISGHVPEMKVSDGLSQADVNATSRFADGIFMEYKDKLNRADAELTQHRDELATTLQDIERLKSTAPLAREQANSYKLLAKDHYVARNDYLDKEQTALGQEHDLTAKRSHANELKAAIDAQIAEKASVGSQFRREQLDALEQAEQKLKQSVEDEVKAKTRKQLLNLVSPVSGTVQQLSVHTIGGVVTSAQKVMEIVPDDAMEVEVNIANKDIGFIKEGQNATVKIDAFPYTYYGYIKGNVISVSNDAVQDRNHGLNFTARVHLDKSGIEAGGRWIKLTPGMTVSAEIKTGKRNVWQYFFDPLIRMSNESLHER</sequence>
<protein>
    <recommendedName>
        <fullName evidence="9">Membrane fusion protein (MFP) family protein</fullName>
    </recommendedName>
</protein>
<reference evidence="14" key="1">
    <citation type="journal article" date="2012" name="Appl. Microbiol. Biotechnol.">
        <title>The complete genome sequence of Pantoea ananatis AJ13355, an organism with great biotechnological potential.</title>
        <authorList>
            <person name="Hara Y."/>
            <person name="Kadotani N."/>
            <person name="Izui H."/>
            <person name="Katashkina J.I."/>
            <person name="Kuvaeva T.M."/>
            <person name="Andreeva I.G."/>
            <person name="Golubeva L.I."/>
            <person name="Malko D.B."/>
            <person name="Makeev V.J."/>
            <person name="Mashko S.V."/>
            <person name="Kozlov Y.I."/>
        </authorList>
    </citation>
    <scope>NUCLEOTIDE SEQUENCE [LARGE SCALE GENOMIC DNA]</scope>
    <source>
        <strain evidence="14">AJ13355</strain>
    </source>
</reference>
<dbReference type="InterPro" id="IPR059040">
    <property type="entry name" value="HH_CyaD-like"/>
</dbReference>
<dbReference type="PANTHER" id="PTHR30386">
    <property type="entry name" value="MEMBRANE FUSION SUBUNIT OF EMRAB-TOLC MULTIDRUG EFFLUX PUMP"/>
    <property type="match status" value="1"/>
</dbReference>
<dbReference type="PATRIC" id="fig|932677.3.peg.1464"/>
<accession>A0A0H3KVU6</accession>
<dbReference type="PANTHER" id="PTHR30386:SF26">
    <property type="entry name" value="TRANSPORT PROTEIN COMB"/>
    <property type="match status" value="1"/>
</dbReference>
<evidence type="ECO:0000313" key="14">
    <source>
        <dbReference type="Proteomes" id="UP000006690"/>
    </source>
</evidence>
<dbReference type="PRINTS" id="PR01490">
    <property type="entry name" value="RTXTOXIND"/>
</dbReference>
<evidence type="ECO:0000256" key="1">
    <source>
        <dbReference type="ARBA" id="ARBA00004377"/>
    </source>
</evidence>
<dbReference type="OrthoDB" id="9775513at2"/>
<keyword evidence="7 9" id="KW-1133">Transmembrane helix</keyword>
<dbReference type="RefSeq" id="WP_014593736.1">
    <property type="nucleotide sequence ID" value="NC_017531.2"/>
</dbReference>
<evidence type="ECO:0000256" key="6">
    <source>
        <dbReference type="ARBA" id="ARBA00022692"/>
    </source>
</evidence>
<dbReference type="GO" id="GO:0005886">
    <property type="term" value="C:plasma membrane"/>
    <property type="evidence" value="ECO:0007669"/>
    <property type="project" value="UniProtKB-SubCell"/>
</dbReference>
<evidence type="ECO:0000256" key="10">
    <source>
        <dbReference type="SAM" id="Coils"/>
    </source>
</evidence>
<evidence type="ECO:0000256" key="7">
    <source>
        <dbReference type="ARBA" id="ARBA00022989"/>
    </source>
</evidence>
<dbReference type="Gene3D" id="1.10.287.470">
    <property type="entry name" value="Helix hairpin bin"/>
    <property type="match status" value="1"/>
</dbReference>
<feature type="transmembrane region" description="Helical" evidence="9">
    <location>
        <begin position="57"/>
        <end position="76"/>
    </location>
</feature>
<proteinExistence type="inferred from homology"/>
<name>A0A0H3KVU6_PANAA</name>
<comment type="similarity">
    <text evidence="2 9">Belongs to the membrane fusion protein (MFP) (TC 8.A.1) family.</text>
</comment>
<dbReference type="SUPFAM" id="SSF111369">
    <property type="entry name" value="HlyD-like secretion proteins"/>
    <property type="match status" value="1"/>
</dbReference>
<evidence type="ECO:0000259" key="12">
    <source>
        <dbReference type="Pfam" id="PF26002"/>
    </source>
</evidence>
<dbReference type="Pfam" id="PF25988">
    <property type="entry name" value="HH_CyaD"/>
    <property type="match status" value="1"/>
</dbReference>
<organism evidence="13 14">
    <name type="scientific">Pantoea ananatis (strain AJ13355)</name>
    <dbReference type="NCBI Taxonomy" id="932677"/>
    <lineage>
        <taxon>Bacteria</taxon>
        <taxon>Pseudomonadati</taxon>
        <taxon>Pseudomonadota</taxon>
        <taxon>Gammaproteobacteria</taxon>
        <taxon>Enterobacterales</taxon>
        <taxon>Erwiniaceae</taxon>
        <taxon>Pantoea</taxon>
    </lineage>
</organism>
<keyword evidence="5 9" id="KW-0997">Cell inner membrane</keyword>
<dbReference type="InterPro" id="IPR006144">
    <property type="entry name" value="Secretion_HlyD_CS"/>
</dbReference>
<dbReference type="Gene3D" id="2.40.30.170">
    <property type="match status" value="1"/>
</dbReference>
<evidence type="ECO:0000256" key="8">
    <source>
        <dbReference type="ARBA" id="ARBA00023136"/>
    </source>
</evidence>
<dbReference type="Gene3D" id="2.40.50.100">
    <property type="match status" value="1"/>
</dbReference>
<dbReference type="InterPro" id="IPR010129">
    <property type="entry name" value="T1SS_HlyD"/>
</dbReference>
<keyword evidence="8 9" id="KW-0472">Membrane</keyword>
<dbReference type="eggNOG" id="COG0845">
    <property type="taxonomic scope" value="Bacteria"/>
</dbReference>
<keyword evidence="4 9" id="KW-1003">Cell membrane</keyword>
<feature type="domain" description="CyaD-like alpha-helical hairpin" evidence="11">
    <location>
        <begin position="127"/>
        <end position="322"/>
    </location>
</feature>
<evidence type="ECO:0000256" key="2">
    <source>
        <dbReference type="ARBA" id="ARBA00009477"/>
    </source>
</evidence>
<dbReference type="NCBIfam" id="TIGR01843">
    <property type="entry name" value="type_I_hlyD"/>
    <property type="match status" value="1"/>
</dbReference>
<evidence type="ECO:0000256" key="5">
    <source>
        <dbReference type="ARBA" id="ARBA00022519"/>
    </source>
</evidence>
<dbReference type="AlphaFoldDB" id="A0A0H3KVU6"/>
<dbReference type="InterPro" id="IPR050739">
    <property type="entry name" value="MFP"/>
</dbReference>
<dbReference type="Pfam" id="PF26002">
    <property type="entry name" value="Beta-barrel_AprE"/>
    <property type="match status" value="1"/>
</dbReference>
<keyword evidence="6 9" id="KW-0812">Transmembrane</keyword>
<dbReference type="InterPro" id="IPR058982">
    <property type="entry name" value="Beta-barrel_AprE"/>
</dbReference>
<dbReference type="EMBL" id="AP012032">
    <property type="protein sequence ID" value="BAK11339.1"/>
    <property type="molecule type" value="Genomic_DNA"/>
</dbReference>
<keyword evidence="3 9" id="KW-0813">Transport</keyword>
<gene>
    <name evidence="13" type="ordered locus">PAJ_1259</name>
</gene>
<evidence type="ECO:0000259" key="11">
    <source>
        <dbReference type="Pfam" id="PF25988"/>
    </source>
</evidence>
<evidence type="ECO:0000256" key="3">
    <source>
        <dbReference type="ARBA" id="ARBA00022448"/>
    </source>
</evidence>
<feature type="coiled-coil region" evidence="10">
    <location>
        <begin position="291"/>
        <end position="318"/>
    </location>
</feature>
<dbReference type="HOGENOM" id="CLU_023976_0_1_6"/>